<name>A0A1I7WP30_HETBA</name>
<proteinExistence type="predicted"/>
<evidence type="ECO:0000256" key="1">
    <source>
        <dbReference type="SAM" id="Phobius"/>
    </source>
</evidence>
<reference evidence="4" key="1">
    <citation type="submission" date="2016-11" db="UniProtKB">
        <authorList>
            <consortium name="WormBaseParasite"/>
        </authorList>
    </citation>
    <scope>IDENTIFICATION</scope>
</reference>
<dbReference type="GO" id="GO:0003676">
    <property type="term" value="F:nucleic acid binding"/>
    <property type="evidence" value="ECO:0007669"/>
    <property type="project" value="InterPro"/>
</dbReference>
<sequence length="193" mass="22105">MSVLLERFAQKPRRFSTRNFGGGSVMVWGAFSTTGLVDLSFVSTKMNSADYQDVLGYRLVPYLQRFPGVSFIFQQDNATIHASRSTKTWLEYNDVDTMVWPSRSLDLNPMENPWTILVRRIPVDNHQFEIAKDLQSVISKAWSEVDKSVIENLVNSMPERIFQVINRSGSCTDNLLIIGYIDFCCFFAINILE</sequence>
<evidence type="ECO:0000313" key="3">
    <source>
        <dbReference type="Proteomes" id="UP000095283"/>
    </source>
</evidence>
<keyword evidence="1" id="KW-0472">Membrane</keyword>
<dbReference type="AlphaFoldDB" id="A0A1I7WP30"/>
<feature type="transmembrane region" description="Helical" evidence="1">
    <location>
        <begin position="20"/>
        <end position="42"/>
    </location>
</feature>
<accession>A0A1I7WP30</accession>
<dbReference type="InterPro" id="IPR038717">
    <property type="entry name" value="Tc1-like_DDE_dom"/>
</dbReference>
<keyword evidence="1" id="KW-0812">Transmembrane</keyword>
<dbReference type="Proteomes" id="UP000095283">
    <property type="component" value="Unplaced"/>
</dbReference>
<evidence type="ECO:0000259" key="2">
    <source>
        <dbReference type="Pfam" id="PF13358"/>
    </source>
</evidence>
<keyword evidence="3" id="KW-1185">Reference proteome</keyword>
<keyword evidence="1" id="KW-1133">Transmembrane helix</keyword>
<evidence type="ECO:0000313" key="4">
    <source>
        <dbReference type="WBParaSite" id="Hba_06900"/>
    </source>
</evidence>
<feature type="domain" description="Tc1-like transposase DDE" evidence="2">
    <location>
        <begin position="23"/>
        <end position="134"/>
    </location>
</feature>
<dbReference type="Pfam" id="PF13358">
    <property type="entry name" value="DDE_3"/>
    <property type="match status" value="1"/>
</dbReference>
<dbReference type="WBParaSite" id="Hba_06900">
    <property type="protein sequence ID" value="Hba_06900"/>
    <property type="gene ID" value="Hba_06900"/>
</dbReference>
<dbReference type="Gene3D" id="3.30.420.10">
    <property type="entry name" value="Ribonuclease H-like superfamily/Ribonuclease H"/>
    <property type="match status" value="1"/>
</dbReference>
<dbReference type="InterPro" id="IPR036397">
    <property type="entry name" value="RNaseH_sf"/>
</dbReference>
<organism evidence="3 4">
    <name type="scientific">Heterorhabditis bacteriophora</name>
    <name type="common">Entomopathogenic nematode worm</name>
    <dbReference type="NCBI Taxonomy" id="37862"/>
    <lineage>
        <taxon>Eukaryota</taxon>
        <taxon>Metazoa</taxon>
        <taxon>Ecdysozoa</taxon>
        <taxon>Nematoda</taxon>
        <taxon>Chromadorea</taxon>
        <taxon>Rhabditida</taxon>
        <taxon>Rhabditina</taxon>
        <taxon>Rhabditomorpha</taxon>
        <taxon>Strongyloidea</taxon>
        <taxon>Heterorhabditidae</taxon>
        <taxon>Heterorhabditis</taxon>
    </lineage>
</organism>
<protein>
    <submittedName>
        <fullName evidence="4">DDE_3 domain-containing protein</fullName>
    </submittedName>
</protein>